<evidence type="ECO:0000313" key="2">
    <source>
        <dbReference type="Proteomes" id="UP001278571"/>
    </source>
</evidence>
<gene>
    <name evidence="1" type="ORF">R2363_09580</name>
</gene>
<proteinExistence type="predicted"/>
<sequence>MKLRISCKEAVDYINKQEEKKLGIWQRIQLWNHLFICILCKRFAIQNKMLIKLFRTTNDTSTPEFSKEEKIKMIDLIVTTED</sequence>
<accession>A0ABU4K3W1</accession>
<comment type="caution">
    <text evidence="1">The sequence shown here is derived from an EMBL/GenBank/DDBJ whole genome shotgun (WGS) entry which is preliminary data.</text>
</comment>
<dbReference type="Proteomes" id="UP001278571">
    <property type="component" value="Unassembled WGS sequence"/>
</dbReference>
<keyword evidence="2" id="KW-1185">Reference proteome</keyword>
<name>A0ABU4K3W1_9ACTN</name>
<evidence type="ECO:0008006" key="3">
    <source>
        <dbReference type="Google" id="ProtNLM"/>
    </source>
</evidence>
<dbReference type="EMBL" id="JAWJZF010000303">
    <property type="protein sequence ID" value="MDX2292422.1"/>
    <property type="molecule type" value="Genomic_DNA"/>
</dbReference>
<reference evidence="1 2" key="1">
    <citation type="submission" date="2023-10" db="EMBL/GenBank/DDBJ databases">
        <authorList>
            <person name="Wang X.X."/>
        </authorList>
    </citation>
    <scope>NUCLEOTIDE SEQUENCE [LARGE SCALE GENOMIC DNA]</scope>
    <source>
        <strain evidence="1 2">NBRC 12816</strain>
    </source>
</reference>
<evidence type="ECO:0000313" key="1">
    <source>
        <dbReference type="EMBL" id="MDX2292422.1"/>
    </source>
</evidence>
<protein>
    <recommendedName>
        <fullName evidence="3">Zinc-finger domain-containing protein</fullName>
    </recommendedName>
</protein>
<organism evidence="1 2">
    <name type="scientific">Streptomyces roseolus</name>
    <dbReference type="NCBI Taxonomy" id="67358"/>
    <lineage>
        <taxon>Bacteria</taxon>
        <taxon>Bacillati</taxon>
        <taxon>Actinomycetota</taxon>
        <taxon>Actinomycetes</taxon>
        <taxon>Kitasatosporales</taxon>
        <taxon>Streptomycetaceae</taxon>
        <taxon>Streptomyces</taxon>
    </lineage>
</organism>
<dbReference type="RefSeq" id="WP_319008918.1">
    <property type="nucleotide sequence ID" value="NZ_JAWJZF010000303.1"/>
</dbReference>